<feature type="domain" description="GtrA/DPMS transmembrane" evidence="7">
    <location>
        <begin position="25"/>
        <end position="142"/>
    </location>
</feature>
<dbReference type="GO" id="GO:0005886">
    <property type="term" value="C:plasma membrane"/>
    <property type="evidence" value="ECO:0007669"/>
    <property type="project" value="TreeGrafter"/>
</dbReference>
<dbReference type="PANTHER" id="PTHR38459:SF5">
    <property type="entry name" value="CELL WALL TEICHOIC ACID GLYCOSYLATION PROTEIN GTCA"/>
    <property type="match status" value="1"/>
</dbReference>
<comment type="caution">
    <text evidence="8">The sequence shown here is derived from an EMBL/GenBank/DDBJ whole genome shotgun (WGS) entry which is preliminary data.</text>
</comment>
<organism evidence="8 9">
    <name type="scientific">Listeria fleischmannii</name>
    <dbReference type="NCBI Taxonomy" id="1069827"/>
    <lineage>
        <taxon>Bacteria</taxon>
        <taxon>Bacillati</taxon>
        <taxon>Bacillota</taxon>
        <taxon>Bacilli</taxon>
        <taxon>Bacillales</taxon>
        <taxon>Listeriaceae</taxon>
        <taxon>Listeria</taxon>
    </lineage>
</organism>
<evidence type="ECO:0000313" key="8">
    <source>
        <dbReference type="EMBL" id="MBC1397508.1"/>
    </source>
</evidence>
<comment type="similarity">
    <text evidence="2">Belongs to the GtrA family.</text>
</comment>
<dbReference type="Pfam" id="PF04138">
    <property type="entry name" value="GtrA_DPMS_TM"/>
    <property type="match status" value="1"/>
</dbReference>
<sequence length="148" mass="17944">MEKLKEWLIQKIPWYTEKIHSILMYLVMGVFTTLINIVAFWLLASFFEWDYRIANTIAWIVSVLFAYVTNKKYVFESYTPTWRDKLAEVSSFFGFRFITFLIDMAFMVLFIDVFMLNETWAKIWVNIIVLVLNYVFSKWLIFKIRKPN</sequence>
<evidence type="ECO:0000256" key="4">
    <source>
        <dbReference type="ARBA" id="ARBA00022989"/>
    </source>
</evidence>
<feature type="transmembrane region" description="Helical" evidence="6">
    <location>
        <begin position="89"/>
        <end position="111"/>
    </location>
</feature>
<keyword evidence="5 6" id="KW-0472">Membrane</keyword>
<dbReference type="Proteomes" id="UP000571128">
    <property type="component" value="Unassembled WGS sequence"/>
</dbReference>
<dbReference type="AlphaFoldDB" id="A0A841YBA6"/>
<evidence type="ECO:0000259" key="7">
    <source>
        <dbReference type="Pfam" id="PF04138"/>
    </source>
</evidence>
<dbReference type="RefSeq" id="WP_036061658.1">
    <property type="nucleotide sequence ID" value="NZ_JAARPY010000001.1"/>
</dbReference>
<evidence type="ECO:0000313" key="9">
    <source>
        <dbReference type="Proteomes" id="UP000571128"/>
    </source>
</evidence>
<accession>A0A841YBA6</accession>
<keyword evidence="3 6" id="KW-0812">Transmembrane</keyword>
<protein>
    <submittedName>
        <fullName evidence="8">GtrA family protein</fullName>
    </submittedName>
</protein>
<evidence type="ECO:0000256" key="2">
    <source>
        <dbReference type="ARBA" id="ARBA00009399"/>
    </source>
</evidence>
<feature type="transmembrane region" description="Helical" evidence="6">
    <location>
        <begin position="123"/>
        <end position="142"/>
    </location>
</feature>
<name>A0A841YBA6_9LIST</name>
<evidence type="ECO:0000256" key="1">
    <source>
        <dbReference type="ARBA" id="ARBA00004141"/>
    </source>
</evidence>
<evidence type="ECO:0000256" key="5">
    <source>
        <dbReference type="ARBA" id="ARBA00023136"/>
    </source>
</evidence>
<comment type="subcellular location">
    <subcellularLocation>
        <location evidence="1">Membrane</location>
        <topology evidence="1">Multi-pass membrane protein</topology>
    </subcellularLocation>
</comment>
<dbReference type="InterPro" id="IPR007267">
    <property type="entry name" value="GtrA_DPMS_TM"/>
</dbReference>
<feature type="transmembrane region" description="Helical" evidence="6">
    <location>
        <begin position="21"/>
        <end position="43"/>
    </location>
</feature>
<evidence type="ECO:0000256" key="3">
    <source>
        <dbReference type="ARBA" id="ARBA00022692"/>
    </source>
</evidence>
<proteinExistence type="inferred from homology"/>
<keyword evidence="4 6" id="KW-1133">Transmembrane helix</keyword>
<reference evidence="8 9" key="1">
    <citation type="submission" date="2020-03" db="EMBL/GenBank/DDBJ databases">
        <title>Soil Listeria distribution.</title>
        <authorList>
            <person name="Liao J."/>
            <person name="Wiedmann M."/>
        </authorList>
    </citation>
    <scope>NUCLEOTIDE SEQUENCE [LARGE SCALE GENOMIC DNA]</scope>
    <source>
        <strain evidence="8 9">FSL L7-1645</strain>
    </source>
</reference>
<feature type="transmembrane region" description="Helical" evidence="6">
    <location>
        <begin position="49"/>
        <end position="68"/>
    </location>
</feature>
<gene>
    <name evidence="8" type="ORF">HB844_01280</name>
</gene>
<evidence type="ECO:0000256" key="6">
    <source>
        <dbReference type="SAM" id="Phobius"/>
    </source>
</evidence>
<dbReference type="InterPro" id="IPR051401">
    <property type="entry name" value="GtrA_CellWall_Glycosyl"/>
</dbReference>
<dbReference type="EMBL" id="JAARPY010000001">
    <property type="protein sequence ID" value="MBC1397508.1"/>
    <property type="molecule type" value="Genomic_DNA"/>
</dbReference>
<dbReference type="PANTHER" id="PTHR38459">
    <property type="entry name" value="PROPHAGE BACTOPRENOL-LINKED GLUCOSE TRANSLOCASE HOMOLOG"/>
    <property type="match status" value="1"/>
</dbReference>
<dbReference type="GO" id="GO:0000271">
    <property type="term" value="P:polysaccharide biosynthetic process"/>
    <property type="evidence" value="ECO:0007669"/>
    <property type="project" value="InterPro"/>
</dbReference>